<gene>
    <name evidence="1" type="ORF">B0T26DRAFT_706488</name>
</gene>
<evidence type="ECO:0000313" key="1">
    <source>
        <dbReference type="EMBL" id="KAK0723466.1"/>
    </source>
</evidence>
<dbReference type="Proteomes" id="UP001172101">
    <property type="component" value="Unassembled WGS sequence"/>
</dbReference>
<accession>A0AA40AWY4</accession>
<dbReference type="EMBL" id="JAUIRO010000003">
    <property type="protein sequence ID" value="KAK0723466.1"/>
    <property type="molecule type" value="Genomic_DNA"/>
</dbReference>
<evidence type="ECO:0000313" key="2">
    <source>
        <dbReference type="Proteomes" id="UP001172101"/>
    </source>
</evidence>
<name>A0AA40AWY4_9PEZI</name>
<dbReference type="RefSeq" id="XP_060299390.1">
    <property type="nucleotide sequence ID" value="XM_060441810.1"/>
</dbReference>
<keyword evidence="2" id="KW-1185">Reference proteome</keyword>
<dbReference type="AlphaFoldDB" id="A0AA40AWY4"/>
<sequence length="174" mass="18280">MAAGALLAVAVAAVAGAVAAVLLRLVCLGGLGHAHQLADPVVDDAPDESPAQPAPDVPGIHGAHDELLRVAPVSQVLFCESSIVRDFFSFVSPALFLRQRWRLQAGRRAEGGRDLRRTTACLAVSLYQLPAASRWAAFQPGPAKGSLSCFSGLACHWRPDQTRPAQVVDLAAIT</sequence>
<organism evidence="1 2">
    <name type="scientific">Lasiosphaeria miniovina</name>
    <dbReference type="NCBI Taxonomy" id="1954250"/>
    <lineage>
        <taxon>Eukaryota</taxon>
        <taxon>Fungi</taxon>
        <taxon>Dikarya</taxon>
        <taxon>Ascomycota</taxon>
        <taxon>Pezizomycotina</taxon>
        <taxon>Sordariomycetes</taxon>
        <taxon>Sordariomycetidae</taxon>
        <taxon>Sordariales</taxon>
        <taxon>Lasiosphaeriaceae</taxon>
        <taxon>Lasiosphaeria</taxon>
    </lineage>
</organism>
<comment type="caution">
    <text evidence="1">The sequence shown here is derived from an EMBL/GenBank/DDBJ whole genome shotgun (WGS) entry which is preliminary data.</text>
</comment>
<dbReference type="GeneID" id="85325080"/>
<proteinExistence type="predicted"/>
<protein>
    <submittedName>
        <fullName evidence="1">Uncharacterized protein</fullName>
    </submittedName>
</protein>
<reference evidence="1" key="1">
    <citation type="submission" date="2023-06" db="EMBL/GenBank/DDBJ databases">
        <title>Genome-scale phylogeny and comparative genomics of the fungal order Sordariales.</title>
        <authorList>
            <consortium name="Lawrence Berkeley National Laboratory"/>
            <person name="Hensen N."/>
            <person name="Bonometti L."/>
            <person name="Westerberg I."/>
            <person name="Brannstrom I.O."/>
            <person name="Guillou S."/>
            <person name="Cros-Aarteil S."/>
            <person name="Calhoun S."/>
            <person name="Haridas S."/>
            <person name="Kuo A."/>
            <person name="Mondo S."/>
            <person name="Pangilinan J."/>
            <person name="Riley R."/>
            <person name="LaButti K."/>
            <person name="Andreopoulos B."/>
            <person name="Lipzen A."/>
            <person name="Chen C."/>
            <person name="Yanf M."/>
            <person name="Daum C."/>
            <person name="Ng V."/>
            <person name="Clum A."/>
            <person name="Steindorff A."/>
            <person name="Ohm R."/>
            <person name="Martin F."/>
            <person name="Silar P."/>
            <person name="Natvig D."/>
            <person name="Lalanne C."/>
            <person name="Gautier V."/>
            <person name="Ament-velasquez S.L."/>
            <person name="Kruys A."/>
            <person name="Hutchinson M.I."/>
            <person name="Powell A.J."/>
            <person name="Barry K."/>
            <person name="Miller A.N."/>
            <person name="Grigoriev I.V."/>
            <person name="Debuchy R."/>
            <person name="Gladieux P."/>
            <person name="Thoren M.H."/>
            <person name="Johannesson H."/>
        </authorList>
    </citation>
    <scope>NUCLEOTIDE SEQUENCE</scope>
    <source>
        <strain evidence="1">SMH2392-1A</strain>
    </source>
</reference>